<feature type="region of interest" description="Disordered" evidence="10">
    <location>
        <begin position="1"/>
        <end position="78"/>
    </location>
</feature>
<proteinExistence type="predicted"/>
<evidence type="ECO:0000259" key="12">
    <source>
        <dbReference type="PROSITE" id="PS50089"/>
    </source>
</evidence>
<keyword evidence="11" id="KW-0472">Membrane</keyword>
<keyword evidence="6" id="KW-0862">Zinc</keyword>
<keyword evidence="11" id="KW-0812">Transmembrane</keyword>
<evidence type="ECO:0000256" key="4">
    <source>
        <dbReference type="ARBA" id="ARBA00022723"/>
    </source>
</evidence>
<dbReference type="Gene3D" id="3.30.40.10">
    <property type="entry name" value="Zinc/RING finger domain, C3HC4 (zinc finger)"/>
    <property type="match status" value="1"/>
</dbReference>
<evidence type="ECO:0000256" key="10">
    <source>
        <dbReference type="SAM" id="MobiDB-lite"/>
    </source>
</evidence>
<dbReference type="Proteomes" id="UP001152320">
    <property type="component" value="Chromosome 20"/>
</dbReference>
<evidence type="ECO:0000256" key="11">
    <source>
        <dbReference type="SAM" id="Phobius"/>
    </source>
</evidence>
<evidence type="ECO:0000256" key="2">
    <source>
        <dbReference type="ARBA" id="ARBA00004439"/>
    </source>
</evidence>
<evidence type="ECO:0000256" key="6">
    <source>
        <dbReference type="ARBA" id="ARBA00022833"/>
    </source>
</evidence>
<dbReference type="PANTHER" id="PTHR45981">
    <property type="entry name" value="LD02310P"/>
    <property type="match status" value="1"/>
</dbReference>
<keyword evidence="8" id="KW-0968">Cytoplasmic vesicle</keyword>
<dbReference type="AlphaFoldDB" id="A0A9Q0YKM1"/>
<evidence type="ECO:0000313" key="15">
    <source>
        <dbReference type="Proteomes" id="UP001152320"/>
    </source>
</evidence>
<evidence type="ECO:0000256" key="5">
    <source>
        <dbReference type="ARBA" id="ARBA00022771"/>
    </source>
</evidence>
<comment type="subcellular location">
    <subcellularLocation>
        <location evidence="2">Cytoplasmic vesicle membrane</location>
        <topology evidence="2">Multi-pass membrane protein</topology>
    </subcellularLocation>
    <subcellularLocation>
        <location evidence="3">Early endosome membrane</location>
        <topology evidence="3">Multi-pass membrane protein</topology>
    </subcellularLocation>
    <subcellularLocation>
        <location evidence="1">Lysosome membrane</location>
        <topology evidence="1">Multi-pass membrane protein</topology>
    </subcellularLocation>
</comment>
<dbReference type="InterPro" id="IPR013083">
    <property type="entry name" value="Znf_RING/FYVE/PHD"/>
</dbReference>
<dbReference type="OrthoDB" id="264354at2759"/>
<feature type="compositionally biased region" description="Basic and acidic residues" evidence="10">
    <location>
        <begin position="15"/>
        <end position="26"/>
    </location>
</feature>
<evidence type="ECO:0000313" key="14">
    <source>
        <dbReference type="EMBL" id="KAJ8023126.1"/>
    </source>
</evidence>
<dbReference type="PROSITE" id="PS50089">
    <property type="entry name" value="ZF_RING_2"/>
    <property type="match status" value="1"/>
</dbReference>
<keyword evidence="5 9" id="KW-0863">Zinc-finger</keyword>
<dbReference type="InterPro" id="IPR011016">
    <property type="entry name" value="Znf_RING-CH"/>
</dbReference>
<dbReference type="SUPFAM" id="SSF57850">
    <property type="entry name" value="RING/U-box"/>
    <property type="match status" value="1"/>
</dbReference>
<dbReference type="GO" id="GO:0005765">
    <property type="term" value="C:lysosomal membrane"/>
    <property type="evidence" value="ECO:0007669"/>
    <property type="project" value="UniProtKB-SubCell"/>
</dbReference>
<feature type="domain" description="RING-type" evidence="12">
    <location>
        <begin position="88"/>
        <end position="135"/>
    </location>
</feature>
<dbReference type="GO" id="GO:0008270">
    <property type="term" value="F:zinc ion binding"/>
    <property type="evidence" value="ECO:0007669"/>
    <property type="project" value="UniProtKB-KW"/>
</dbReference>
<keyword evidence="4" id="KW-0479">Metal-binding</keyword>
<evidence type="ECO:0000256" key="7">
    <source>
        <dbReference type="ARBA" id="ARBA00022859"/>
    </source>
</evidence>
<keyword evidence="15" id="KW-1185">Reference proteome</keyword>
<feature type="transmembrane region" description="Helical" evidence="11">
    <location>
        <begin position="197"/>
        <end position="219"/>
    </location>
</feature>
<dbReference type="SMART" id="SM00744">
    <property type="entry name" value="RINGv"/>
    <property type="match status" value="1"/>
</dbReference>
<evidence type="ECO:0000256" key="9">
    <source>
        <dbReference type="PROSITE-ProRule" id="PRU00175"/>
    </source>
</evidence>
<evidence type="ECO:0000256" key="1">
    <source>
        <dbReference type="ARBA" id="ARBA00004155"/>
    </source>
</evidence>
<reference evidence="14" key="1">
    <citation type="submission" date="2021-10" db="EMBL/GenBank/DDBJ databases">
        <title>Tropical sea cucumber genome reveals ecological adaptation and Cuvierian tubules defense mechanism.</title>
        <authorList>
            <person name="Chen T."/>
        </authorList>
    </citation>
    <scope>NUCLEOTIDE SEQUENCE</scope>
    <source>
        <strain evidence="14">Nanhai2018</strain>
        <tissue evidence="14">Muscle</tissue>
    </source>
</reference>
<name>A0A9Q0YKM1_HOLLE</name>
<evidence type="ECO:0000259" key="13">
    <source>
        <dbReference type="PROSITE" id="PS51292"/>
    </source>
</evidence>
<dbReference type="Pfam" id="PF12906">
    <property type="entry name" value="RINGv"/>
    <property type="match status" value="1"/>
</dbReference>
<evidence type="ECO:0000256" key="3">
    <source>
        <dbReference type="ARBA" id="ARBA00004520"/>
    </source>
</evidence>
<feature type="transmembrane region" description="Helical" evidence="11">
    <location>
        <begin position="163"/>
        <end position="185"/>
    </location>
</feature>
<dbReference type="PROSITE" id="PS51292">
    <property type="entry name" value="ZF_RING_CH"/>
    <property type="match status" value="1"/>
</dbReference>
<evidence type="ECO:0000256" key="8">
    <source>
        <dbReference type="ARBA" id="ARBA00023329"/>
    </source>
</evidence>
<feature type="compositionally biased region" description="Low complexity" evidence="10">
    <location>
        <begin position="62"/>
        <end position="73"/>
    </location>
</feature>
<dbReference type="EMBL" id="JAIZAY010000020">
    <property type="protein sequence ID" value="KAJ8023126.1"/>
    <property type="molecule type" value="Genomic_DNA"/>
</dbReference>
<keyword evidence="7" id="KW-0391">Immunity</keyword>
<feature type="domain" description="RING-CH-type" evidence="13">
    <location>
        <begin position="80"/>
        <end position="141"/>
    </location>
</feature>
<sequence length="270" mass="30927">MPVTQISVAPAPFEARQDANEQDKKRSPGPSANKPQKKSRIKDHNRSSSVESKQSSHDRSSSGRSSCRQGGTSHQSVTSLKSIEGEICRICHCEAEESRPLIEPCLCLGSLKYVHQECLQKWIKSSNTQNCELCHFNFVMQSKLKPLGKWQKFDMSSGERRKILCSVLFHIIVVVCVVWALYILIDHTRRDVADGAWPFWTKLIVVAIGFSGGLIFMYVQCKVYVQLWKRLKAYNRVIYVQDCPPEEREKVKRLKKEQQEEDMIPVEVIT</sequence>
<dbReference type="GO" id="GO:0002376">
    <property type="term" value="P:immune system process"/>
    <property type="evidence" value="ECO:0007669"/>
    <property type="project" value="UniProtKB-KW"/>
</dbReference>
<keyword evidence="11" id="KW-1133">Transmembrane helix</keyword>
<accession>A0A9Q0YKM1</accession>
<comment type="caution">
    <text evidence="14">The sequence shown here is derived from an EMBL/GenBank/DDBJ whole genome shotgun (WGS) entry which is preliminary data.</text>
</comment>
<protein>
    <submittedName>
        <fullName evidence="14">E3 ubiquitin-protein ligase MARCH8</fullName>
    </submittedName>
</protein>
<dbReference type="GO" id="GO:0031901">
    <property type="term" value="C:early endosome membrane"/>
    <property type="evidence" value="ECO:0007669"/>
    <property type="project" value="UniProtKB-SubCell"/>
</dbReference>
<gene>
    <name evidence="14" type="ORF">HOLleu_38217</name>
</gene>
<organism evidence="14 15">
    <name type="scientific">Holothuria leucospilota</name>
    <name type="common">Black long sea cucumber</name>
    <name type="synonym">Mertensiothuria leucospilota</name>
    <dbReference type="NCBI Taxonomy" id="206669"/>
    <lineage>
        <taxon>Eukaryota</taxon>
        <taxon>Metazoa</taxon>
        <taxon>Echinodermata</taxon>
        <taxon>Eleutherozoa</taxon>
        <taxon>Echinozoa</taxon>
        <taxon>Holothuroidea</taxon>
        <taxon>Aspidochirotacea</taxon>
        <taxon>Aspidochirotida</taxon>
        <taxon>Holothuriidae</taxon>
        <taxon>Holothuria</taxon>
    </lineage>
</organism>
<dbReference type="InterPro" id="IPR001841">
    <property type="entry name" value="Znf_RING"/>
</dbReference>